<evidence type="ECO:0000313" key="3">
    <source>
        <dbReference type="Proteomes" id="UP000187609"/>
    </source>
</evidence>
<organism evidence="2 3">
    <name type="scientific">Nicotiana attenuata</name>
    <name type="common">Coyote tobacco</name>
    <dbReference type="NCBI Taxonomy" id="49451"/>
    <lineage>
        <taxon>Eukaryota</taxon>
        <taxon>Viridiplantae</taxon>
        <taxon>Streptophyta</taxon>
        <taxon>Embryophyta</taxon>
        <taxon>Tracheophyta</taxon>
        <taxon>Spermatophyta</taxon>
        <taxon>Magnoliopsida</taxon>
        <taxon>eudicotyledons</taxon>
        <taxon>Gunneridae</taxon>
        <taxon>Pentapetalae</taxon>
        <taxon>asterids</taxon>
        <taxon>lamiids</taxon>
        <taxon>Solanales</taxon>
        <taxon>Solanaceae</taxon>
        <taxon>Nicotianoideae</taxon>
        <taxon>Nicotianeae</taxon>
        <taxon>Nicotiana</taxon>
    </lineage>
</organism>
<proteinExistence type="predicted"/>
<name>A0A1J6IX13_NICAT</name>
<dbReference type="PANTHER" id="PTHR34427:SF10">
    <property type="entry name" value="DUF4283 DOMAIN-CONTAINING PROTEIN"/>
    <property type="match status" value="1"/>
</dbReference>
<dbReference type="PANTHER" id="PTHR34427">
    <property type="entry name" value="DUF4283 DOMAIN PROTEIN"/>
    <property type="match status" value="1"/>
</dbReference>
<dbReference type="InterPro" id="IPR025558">
    <property type="entry name" value="DUF4283"/>
</dbReference>
<dbReference type="EMBL" id="MJEQ01037188">
    <property type="protein sequence ID" value="OIT02239.1"/>
    <property type="molecule type" value="Genomic_DNA"/>
</dbReference>
<reference evidence="2" key="1">
    <citation type="submission" date="2016-11" db="EMBL/GenBank/DDBJ databases">
        <title>The genome of Nicotiana attenuata.</title>
        <authorList>
            <person name="Xu S."/>
            <person name="Brockmoeller T."/>
            <person name="Gaquerel E."/>
            <person name="Navarro A."/>
            <person name="Kuhl H."/>
            <person name="Gase K."/>
            <person name="Ling Z."/>
            <person name="Zhou W."/>
            <person name="Kreitzer C."/>
            <person name="Stanke M."/>
            <person name="Tang H."/>
            <person name="Lyons E."/>
            <person name="Pandey P."/>
            <person name="Pandey S.P."/>
            <person name="Timmermann B."/>
            <person name="Baldwin I.T."/>
        </authorList>
    </citation>
    <scope>NUCLEOTIDE SEQUENCE [LARGE SCALE GENOMIC DNA]</scope>
    <source>
        <strain evidence="2">UT</strain>
    </source>
</reference>
<evidence type="ECO:0000313" key="2">
    <source>
        <dbReference type="EMBL" id="OIT02239.1"/>
    </source>
</evidence>
<keyword evidence="3" id="KW-1185">Reference proteome</keyword>
<feature type="domain" description="DUF4283" evidence="1">
    <location>
        <begin position="101"/>
        <end position="154"/>
    </location>
</feature>
<evidence type="ECO:0000259" key="1">
    <source>
        <dbReference type="Pfam" id="PF14111"/>
    </source>
</evidence>
<accession>A0A1J6IX13</accession>
<protein>
    <recommendedName>
        <fullName evidence="1">DUF4283 domain-containing protein</fullName>
    </recommendedName>
</protein>
<feature type="non-terminal residue" evidence="2">
    <location>
        <position position="156"/>
    </location>
</feature>
<dbReference type="Pfam" id="PF14111">
    <property type="entry name" value="DUF4283"/>
    <property type="match status" value="1"/>
</dbReference>
<dbReference type="AlphaFoldDB" id="A0A1J6IX13"/>
<comment type="caution">
    <text evidence="2">The sequence shown here is derived from an EMBL/GenBank/DDBJ whole genome shotgun (WGS) entry which is preliminary data.</text>
</comment>
<gene>
    <name evidence="2" type="ORF">A4A49_56790</name>
</gene>
<sequence length="156" mass="18370">VMKWVVEVSNVASKEHGRAIRRWNVNDHYAEFYCTLKYNEHGRYISFIAKNVPIVRNPQRWSSYNVVIRTGRWPSEGTKSSPIKSNNSKVIIPRGSELSDKDVLRRCIVGKVLTPMKETPTLNDIRRWACNTWKSTFGVNVYKMNDYQFLFELQRR</sequence>
<dbReference type="Gramene" id="OIT02239">
    <property type="protein sequence ID" value="OIT02239"/>
    <property type="gene ID" value="A4A49_56790"/>
</dbReference>
<dbReference type="Proteomes" id="UP000187609">
    <property type="component" value="Unassembled WGS sequence"/>
</dbReference>
<feature type="non-terminal residue" evidence="2">
    <location>
        <position position="1"/>
    </location>
</feature>